<dbReference type="GO" id="GO:0006465">
    <property type="term" value="P:signal peptide processing"/>
    <property type="evidence" value="ECO:0007669"/>
    <property type="project" value="TreeGrafter"/>
</dbReference>
<keyword evidence="3" id="KW-1185">Reference proteome</keyword>
<feature type="transmembrane region" description="Helical" evidence="1">
    <location>
        <begin position="192"/>
        <end position="212"/>
    </location>
</feature>
<name>A0A2N3WNU9_9PSEU</name>
<keyword evidence="1" id="KW-0472">Membrane</keyword>
<dbReference type="PANTHER" id="PTHR30487">
    <property type="entry name" value="TYPE 4 PREPILIN-LIKE PROTEINS LEADER PEPTIDE-PROCESSING ENZYME"/>
    <property type="match status" value="1"/>
</dbReference>
<evidence type="ECO:0000256" key="1">
    <source>
        <dbReference type="SAM" id="Phobius"/>
    </source>
</evidence>
<organism evidence="2 3">
    <name type="scientific">Amycolatopsis echigonensis</name>
    <dbReference type="NCBI Taxonomy" id="2576905"/>
    <lineage>
        <taxon>Bacteria</taxon>
        <taxon>Bacillati</taxon>
        <taxon>Actinomycetota</taxon>
        <taxon>Actinomycetes</taxon>
        <taxon>Pseudonocardiales</taxon>
        <taxon>Pseudonocardiaceae</taxon>
        <taxon>Amycolatopsis</taxon>
    </lineage>
</organism>
<dbReference type="GO" id="GO:0004190">
    <property type="term" value="F:aspartic-type endopeptidase activity"/>
    <property type="evidence" value="ECO:0007669"/>
    <property type="project" value="TreeGrafter"/>
</dbReference>
<dbReference type="RefSeq" id="WP_051172788.1">
    <property type="nucleotide sequence ID" value="NZ_PJMY01000003.1"/>
</dbReference>
<evidence type="ECO:0000313" key="3">
    <source>
        <dbReference type="Proteomes" id="UP000233750"/>
    </source>
</evidence>
<dbReference type="AlphaFoldDB" id="A0A2N3WNU9"/>
<keyword evidence="1" id="KW-0812">Transmembrane</keyword>
<sequence>MQTATVLGWALVGAALAVALRPFVVRYAAATEPAAGPPPYGVLEAATAVVFAALAYRFGQSLELLAYSSLGGFGIPLATVDLIARKLPNMLLGGATGVLGIALGADAALNAHGGDLTRAAIAAAIALVAHGALYAAGMIGGGDLKLAGLLGAALGWISWEATWLGLSAGWLLGGITIGVARIVKSRGAIRDIPLGPFLLAGTLLCVALSGFWPTAH</sequence>
<dbReference type="OrthoDB" id="2087435at2"/>
<protein>
    <submittedName>
        <fullName evidence="2">Leader peptidase (Prepilin peptidase)/N-methyltransferase</fullName>
    </submittedName>
</protein>
<gene>
    <name evidence="2" type="ORF">ATK30_6460</name>
</gene>
<keyword evidence="1" id="KW-1133">Transmembrane helix</keyword>
<accession>A0A2N3WNU9</accession>
<dbReference type="EMBL" id="PJMY01000003">
    <property type="protein sequence ID" value="PKV95537.1"/>
    <property type="molecule type" value="Genomic_DNA"/>
</dbReference>
<dbReference type="InterPro" id="IPR050882">
    <property type="entry name" value="Prepilin_peptidase/N-MTase"/>
</dbReference>
<feature type="transmembrane region" description="Helical" evidence="1">
    <location>
        <begin position="65"/>
        <end position="84"/>
    </location>
</feature>
<dbReference type="PANTHER" id="PTHR30487:SF0">
    <property type="entry name" value="PREPILIN LEADER PEPTIDASE_N-METHYLTRANSFERASE-RELATED"/>
    <property type="match status" value="1"/>
</dbReference>
<reference evidence="2 3" key="1">
    <citation type="submission" date="2017-12" db="EMBL/GenBank/DDBJ databases">
        <title>Sequencing the genomes of 1000 Actinobacteria strains.</title>
        <authorList>
            <person name="Klenk H.-P."/>
        </authorList>
    </citation>
    <scope>NUCLEOTIDE SEQUENCE [LARGE SCALE GENOMIC DNA]</scope>
    <source>
        <strain evidence="2 3">DSM 45165</strain>
    </source>
</reference>
<feature type="transmembrane region" description="Helical" evidence="1">
    <location>
        <begin position="121"/>
        <end position="141"/>
    </location>
</feature>
<feature type="transmembrane region" description="Helical" evidence="1">
    <location>
        <begin position="161"/>
        <end position="180"/>
    </location>
</feature>
<evidence type="ECO:0000313" key="2">
    <source>
        <dbReference type="EMBL" id="PKV95537.1"/>
    </source>
</evidence>
<feature type="transmembrane region" description="Helical" evidence="1">
    <location>
        <begin position="40"/>
        <end position="58"/>
    </location>
</feature>
<proteinExistence type="predicted"/>
<dbReference type="GO" id="GO:0005886">
    <property type="term" value="C:plasma membrane"/>
    <property type="evidence" value="ECO:0007669"/>
    <property type="project" value="TreeGrafter"/>
</dbReference>
<comment type="caution">
    <text evidence="2">The sequence shown here is derived from an EMBL/GenBank/DDBJ whole genome shotgun (WGS) entry which is preliminary data.</text>
</comment>
<feature type="transmembrane region" description="Helical" evidence="1">
    <location>
        <begin position="90"/>
        <end position="109"/>
    </location>
</feature>
<dbReference type="Proteomes" id="UP000233750">
    <property type="component" value="Unassembled WGS sequence"/>
</dbReference>